<evidence type="ECO:0000313" key="11">
    <source>
        <dbReference type="Proteomes" id="UP000502508"/>
    </source>
</evidence>
<dbReference type="InterPro" id="IPR009000">
    <property type="entry name" value="Transl_B-barrel_sf"/>
</dbReference>
<sequence>MYVVATAGHVDHGKSTLVRALTGMEPDRWAEERRRGMTIDLGFAWTTLPAGDQLAFVDVPGHERFVPNMLAGVGPVPAALLVVAADEGWMPQTAEHVAALDALGVRYAVLAVTRSDLADPGPVLRAVRDRLAGTTLAGLAGVPVSAPTGQGLDELRAALSDLVGGLPVPDTSAPVRLWVDRSFAIRGSGTVVTGTLGAGVLRTGDTLLLHTAGHGDRPVRIRGLQSLGRPADQVPAVARVAVNLRGVDRAAVRRGDALLTPSGWTASALVDVRVDGDLAGAASALVLHLGSAAVPVRVRPLGGAMARLTLDHPVPVAAGDVALLRDPGRHQGVGRVTVLDTDPMPLARASSRPPPVPASWPGPRTGHRTRRRCCVAGASCGSWSCAPPGPAGRPRRSSPATGLSIRRLPSGSGPGSPGPSPSTAGTCRSRPARPSSRCAPCSAYPIGRSYRPWWRPRSRCGTGGLST</sequence>
<evidence type="ECO:0000256" key="8">
    <source>
        <dbReference type="SAM" id="MobiDB-lite"/>
    </source>
</evidence>
<keyword evidence="5" id="KW-0342">GTP-binding</keyword>
<keyword evidence="5" id="KW-0547">Nucleotide-binding</keyword>
<keyword evidence="11" id="KW-1185">Reference proteome</keyword>
<dbReference type="Proteomes" id="UP000502508">
    <property type="component" value="Chromosome"/>
</dbReference>
<dbReference type="PANTHER" id="PTHR43721:SF22">
    <property type="entry name" value="ELONGATION FACTOR TU, MITOCHONDRIAL"/>
    <property type="match status" value="1"/>
</dbReference>
<evidence type="ECO:0000256" key="1">
    <source>
        <dbReference type="ARBA" id="ARBA00004496"/>
    </source>
</evidence>
<dbReference type="InterPro" id="IPR004535">
    <property type="entry name" value="Transl_elong_SelB"/>
</dbReference>
<dbReference type="AlphaFoldDB" id="A0A6F8XRN8"/>
<dbReference type="GO" id="GO:0003723">
    <property type="term" value="F:RNA binding"/>
    <property type="evidence" value="ECO:0007669"/>
    <property type="project" value="InterPro"/>
</dbReference>
<feature type="compositionally biased region" description="Low complexity" evidence="8">
    <location>
        <begin position="427"/>
        <end position="455"/>
    </location>
</feature>
<dbReference type="InterPro" id="IPR004161">
    <property type="entry name" value="EFTu-like_2"/>
</dbReference>
<feature type="domain" description="Tr-type G" evidence="9">
    <location>
        <begin position="1"/>
        <end position="168"/>
    </location>
</feature>
<proteinExistence type="predicted"/>
<evidence type="ECO:0000259" key="9">
    <source>
        <dbReference type="PROSITE" id="PS51722"/>
    </source>
</evidence>
<dbReference type="NCBIfam" id="TIGR00475">
    <property type="entry name" value="selB"/>
    <property type="match status" value="1"/>
</dbReference>
<dbReference type="InterPro" id="IPR050055">
    <property type="entry name" value="EF-Tu_GTPase"/>
</dbReference>
<dbReference type="GO" id="GO:0003924">
    <property type="term" value="F:GTPase activity"/>
    <property type="evidence" value="ECO:0007669"/>
    <property type="project" value="InterPro"/>
</dbReference>
<keyword evidence="3" id="KW-0963">Cytoplasm</keyword>
<dbReference type="GO" id="GO:0005525">
    <property type="term" value="F:GTP binding"/>
    <property type="evidence" value="ECO:0007669"/>
    <property type="project" value="UniProtKB-KW"/>
</dbReference>
<evidence type="ECO:0000256" key="5">
    <source>
        <dbReference type="ARBA" id="ARBA00023134"/>
    </source>
</evidence>
<dbReference type="CDD" id="cd04171">
    <property type="entry name" value="SelB"/>
    <property type="match status" value="1"/>
</dbReference>
<dbReference type="Pfam" id="PF25461">
    <property type="entry name" value="Beta-barrel_SelB"/>
    <property type="match status" value="1"/>
</dbReference>
<dbReference type="InterPro" id="IPR027417">
    <property type="entry name" value="P-loop_NTPase"/>
</dbReference>
<dbReference type="GO" id="GO:0003746">
    <property type="term" value="F:translation elongation factor activity"/>
    <property type="evidence" value="ECO:0007669"/>
    <property type="project" value="InterPro"/>
</dbReference>
<comment type="function">
    <text evidence="6">Translation factor necessary for the incorporation of selenocysteine into proteins. It probably replaces EF-Tu for the insertion of selenocysteine directed by the UGA codon. SelB binds GTP and GDP.</text>
</comment>
<name>A0A6F8XRN8_9ACTN</name>
<dbReference type="PROSITE" id="PS51722">
    <property type="entry name" value="G_TR_2"/>
    <property type="match status" value="1"/>
</dbReference>
<protein>
    <recommendedName>
        <fullName evidence="2">Selenocysteine-specific elongation factor</fullName>
    </recommendedName>
    <alternativeName>
        <fullName evidence="7">SelB translation factor</fullName>
    </alternativeName>
</protein>
<comment type="subcellular location">
    <subcellularLocation>
        <location evidence="1">Cytoplasm</location>
    </subcellularLocation>
</comment>
<evidence type="ECO:0000256" key="2">
    <source>
        <dbReference type="ARBA" id="ARBA00015953"/>
    </source>
</evidence>
<evidence type="ECO:0000256" key="6">
    <source>
        <dbReference type="ARBA" id="ARBA00025526"/>
    </source>
</evidence>
<dbReference type="InterPro" id="IPR000795">
    <property type="entry name" value="T_Tr_GTP-bd_dom"/>
</dbReference>
<evidence type="ECO:0000313" key="10">
    <source>
        <dbReference type="EMBL" id="BCB76411.1"/>
    </source>
</evidence>
<evidence type="ECO:0000256" key="7">
    <source>
        <dbReference type="ARBA" id="ARBA00031615"/>
    </source>
</evidence>
<dbReference type="GO" id="GO:0005737">
    <property type="term" value="C:cytoplasm"/>
    <property type="evidence" value="ECO:0007669"/>
    <property type="project" value="UniProtKB-SubCell"/>
</dbReference>
<reference evidence="10 11" key="1">
    <citation type="submission" date="2020-03" db="EMBL/GenBank/DDBJ databases">
        <title>Whole genome shotgun sequence of Phytohabitans flavus NBRC 107702.</title>
        <authorList>
            <person name="Komaki H."/>
            <person name="Tamura T."/>
        </authorList>
    </citation>
    <scope>NUCLEOTIDE SEQUENCE [LARGE SCALE GENOMIC DNA]</scope>
    <source>
        <strain evidence="10 11">NBRC 107702</strain>
    </source>
</reference>
<reference evidence="10 11" key="2">
    <citation type="submission" date="2020-03" db="EMBL/GenBank/DDBJ databases">
        <authorList>
            <person name="Ichikawa N."/>
            <person name="Kimura A."/>
            <person name="Kitahashi Y."/>
            <person name="Uohara A."/>
        </authorList>
    </citation>
    <scope>NUCLEOTIDE SEQUENCE [LARGE SCALE GENOMIC DNA]</scope>
    <source>
        <strain evidence="10 11">NBRC 107702</strain>
    </source>
</reference>
<dbReference type="EMBL" id="AP022870">
    <property type="protein sequence ID" value="BCB76411.1"/>
    <property type="molecule type" value="Genomic_DNA"/>
</dbReference>
<dbReference type="InterPro" id="IPR057335">
    <property type="entry name" value="Beta-barrel_SelB"/>
</dbReference>
<organism evidence="10 11">
    <name type="scientific">Phytohabitans flavus</name>
    <dbReference type="NCBI Taxonomy" id="1076124"/>
    <lineage>
        <taxon>Bacteria</taxon>
        <taxon>Bacillati</taxon>
        <taxon>Actinomycetota</taxon>
        <taxon>Actinomycetes</taxon>
        <taxon>Micromonosporales</taxon>
        <taxon>Micromonosporaceae</taxon>
    </lineage>
</organism>
<dbReference type="Pfam" id="PF03144">
    <property type="entry name" value="GTP_EFTU_D2"/>
    <property type="match status" value="1"/>
</dbReference>
<dbReference type="SUPFAM" id="SSF50447">
    <property type="entry name" value="Translation proteins"/>
    <property type="match status" value="1"/>
</dbReference>
<evidence type="ECO:0000256" key="3">
    <source>
        <dbReference type="ARBA" id="ARBA00022490"/>
    </source>
</evidence>
<dbReference type="SUPFAM" id="SSF52540">
    <property type="entry name" value="P-loop containing nucleoside triphosphate hydrolases"/>
    <property type="match status" value="1"/>
</dbReference>
<dbReference type="Gene3D" id="2.40.30.10">
    <property type="entry name" value="Translation factors"/>
    <property type="match status" value="1"/>
</dbReference>
<keyword evidence="4" id="KW-0648">Protein biosynthesis</keyword>
<dbReference type="RefSeq" id="WP_232071345.1">
    <property type="nucleotide sequence ID" value="NZ_BAABAP010000005.1"/>
</dbReference>
<gene>
    <name evidence="10" type="ORF">Pflav_028210</name>
</gene>
<dbReference type="PANTHER" id="PTHR43721">
    <property type="entry name" value="ELONGATION FACTOR TU-RELATED"/>
    <property type="match status" value="1"/>
</dbReference>
<dbReference type="PRINTS" id="PR00315">
    <property type="entry name" value="ELONGATNFCT"/>
</dbReference>
<accession>A0A6F8XRN8</accession>
<dbReference type="GO" id="GO:0001514">
    <property type="term" value="P:selenocysteine incorporation"/>
    <property type="evidence" value="ECO:0007669"/>
    <property type="project" value="InterPro"/>
</dbReference>
<dbReference type="Gene3D" id="3.40.50.300">
    <property type="entry name" value="P-loop containing nucleotide triphosphate hydrolases"/>
    <property type="match status" value="1"/>
</dbReference>
<dbReference type="KEGG" id="pfla:Pflav_028210"/>
<feature type="region of interest" description="Disordered" evidence="8">
    <location>
        <begin position="344"/>
        <end position="368"/>
    </location>
</feature>
<dbReference type="Pfam" id="PF00009">
    <property type="entry name" value="GTP_EFTU"/>
    <property type="match status" value="1"/>
</dbReference>
<evidence type="ECO:0000256" key="4">
    <source>
        <dbReference type="ARBA" id="ARBA00022917"/>
    </source>
</evidence>
<feature type="region of interest" description="Disordered" evidence="8">
    <location>
        <begin position="385"/>
        <end position="467"/>
    </location>
</feature>